<dbReference type="PANTHER" id="PTHR47843:SF2">
    <property type="entry name" value="BTB DOMAIN-CONTAINING PROTEIN"/>
    <property type="match status" value="1"/>
</dbReference>
<sequence>MTPANGSVYDAQAVAFNRSVTIRVNQSKNVEDPSPYVAHPALLIKTSGYLEAKLAQTNTSPISPLRSLRPGTFRTYLRWIYSGKVAYEDLLMIDFAAAQALDAPAFQNAIMDTLYTSVKKGLSLFPAKGKLCPSKTEHAEVGMRRLMIDLMVWEFDNHTRDNELSSCNVQFQRDVWKQCSFQKPSSDQSAPYASALGSYYEIVGSRTPLFTTARSNEDARDEDLQFEEMVTYLIGPEEQRFHVHPGILRASSERLNPPVPPENGKVPNGDPDIFQAFLEWLYFQIVPPKMMGFEHLLNCYHFAELFEVVSFANAVMMTIIALFNDRMPILDEIHMAYDKLQQGSPLRRLLIDIMVWDTGRYYESVDGPFPVEYINSVMKIRETINEDKKRECGARPWLVTPELYMLQQDWKSSNVSDTIPSSESSHLLRGVNNTSGNHLDAPQLPRPVMYLPTTRRPALLPGQSSSTPSLQPRNDETFLTQTNANLYKNLMALFPPLPSEQTMKRGLFVNNVPALEIKKFFGSSATHVATCYWLKDNYQRTTRPTFLVTFYDRAKANEAFNALPSIFKEKESSRPNQKKTRPYVCWAVPLPKFEYKNSRVMTLAA</sequence>
<evidence type="ECO:0000259" key="1">
    <source>
        <dbReference type="PROSITE" id="PS50097"/>
    </source>
</evidence>
<accession>A0A517LG04</accession>
<proteinExistence type="predicted"/>
<dbReference type="Proteomes" id="UP000316270">
    <property type="component" value="Chromosome 11"/>
</dbReference>
<dbReference type="InterPro" id="IPR000210">
    <property type="entry name" value="BTB/POZ_dom"/>
</dbReference>
<dbReference type="PROSITE" id="PS50097">
    <property type="entry name" value="BTB"/>
    <property type="match status" value="1"/>
</dbReference>
<dbReference type="EMBL" id="CP042195">
    <property type="protein sequence ID" value="QDS74572.1"/>
    <property type="molecule type" value="Genomic_DNA"/>
</dbReference>
<organism evidence="2 3">
    <name type="scientific">Venturia effusa</name>
    <dbReference type="NCBI Taxonomy" id="50376"/>
    <lineage>
        <taxon>Eukaryota</taxon>
        <taxon>Fungi</taxon>
        <taxon>Dikarya</taxon>
        <taxon>Ascomycota</taxon>
        <taxon>Pezizomycotina</taxon>
        <taxon>Dothideomycetes</taxon>
        <taxon>Pleosporomycetidae</taxon>
        <taxon>Venturiales</taxon>
        <taxon>Venturiaceae</taxon>
        <taxon>Venturia</taxon>
    </lineage>
</organism>
<evidence type="ECO:0000313" key="2">
    <source>
        <dbReference type="EMBL" id="QDS74572.1"/>
    </source>
</evidence>
<dbReference type="AlphaFoldDB" id="A0A517LG04"/>
<name>A0A517LG04_9PEZI</name>
<evidence type="ECO:0000313" key="3">
    <source>
        <dbReference type="Proteomes" id="UP000316270"/>
    </source>
</evidence>
<dbReference type="PANTHER" id="PTHR47843">
    <property type="entry name" value="BTB DOMAIN-CONTAINING PROTEIN-RELATED"/>
    <property type="match status" value="1"/>
</dbReference>
<reference evidence="2 3" key="1">
    <citation type="submission" date="2019-07" db="EMBL/GenBank/DDBJ databases">
        <title>Finished genome of Venturia effusa.</title>
        <authorList>
            <person name="Young C.A."/>
            <person name="Cox M.P."/>
            <person name="Ganley A.R.D."/>
            <person name="David W.J."/>
        </authorList>
    </citation>
    <scope>NUCLEOTIDE SEQUENCE [LARGE SCALE GENOMIC DNA]</scope>
    <source>
        <strain evidence="3">albino</strain>
    </source>
</reference>
<gene>
    <name evidence="2" type="ORF">FKW77_008130</name>
</gene>
<dbReference type="OrthoDB" id="1022638at2759"/>
<keyword evidence="3" id="KW-1185">Reference proteome</keyword>
<protein>
    <recommendedName>
        <fullName evidence="1">BTB domain-containing protein</fullName>
    </recommendedName>
</protein>
<feature type="domain" description="BTB" evidence="1">
    <location>
        <begin position="18"/>
        <end position="89"/>
    </location>
</feature>